<dbReference type="InterPro" id="IPR002110">
    <property type="entry name" value="Ankyrin_rpt"/>
</dbReference>
<comment type="caution">
    <text evidence="6">The sequence shown here is derived from an EMBL/GenBank/DDBJ whole genome shotgun (WGS) entry which is preliminary data.</text>
</comment>
<sequence length="576" mass="65211">MPKPKVNKLLAYRKCQQCRKDRQKCLPEGRSWPGTRCDRCQRYGYACSANRTKNEEIAPSNLRSFTQHDTESRARDGYTHSPFAMADDFTAWLFNEPHLTKSPEAPRYSPELRPLPQRNAKYEARCLQKLGDCHQMLLMAQNLSFLRSIIYFDEESRIRELINECTEDITIQARTHQAQGRYKDAEYLYRQMEATSAPLKSSHDSLLKPQPDMVLIYEKLGCLPVAENLQQCRLLCLMRPELGSEDAIISREAENLFRLFTLFLARVKDLNVVSMTTVYMTIFYRIAILGCSLLNALLFKSELWTRYDRELCLHIAIRIHATEMIRGLISIGVDVNKSGAGWSLPLPSAARYGDLEGLELLLNNNVDVGAQSADFYQTALHEAMYRGSEQTNEIIHRLIEAGVDVNARDWRGQTALHSAVVDSPEPDEKVVRCLIEAGMDIEAEDGDKETVLYLAVRQGYLTTVQLLLQQGAKTEVHGASEENLIFCAVKYADEFMVKLLLDHGVNIEAQDWGENTPLHLAVERGNIEIVRILLNGGASAAACNEWGLTPVDIARFNVRAGMLDQPVLDTLLLHET</sequence>
<dbReference type="Gene3D" id="1.25.40.20">
    <property type="entry name" value="Ankyrin repeat-containing domain"/>
    <property type="match status" value="1"/>
</dbReference>
<reference evidence="6" key="1">
    <citation type="submission" date="2023-03" db="EMBL/GenBank/DDBJ databases">
        <title>Complete genome of Cladonia borealis.</title>
        <authorList>
            <person name="Park H."/>
        </authorList>
    </citation>
    <scope>NUCLEOTIDE SEQUENCE</scope>
    <source>
        <strain evidence="6">ANT050790</strain>
    </source>
</reference>
<evidence type="ECO:0000313" key="6">
    <source>
        <dbReference type="EMBL" id="KAK0516198.1"/>
    </source>
</evidence>
<evidence type="ECO:0000313" key="7">
    <source>
        <dbReference type="Proteomes" id="UP001166286"/>
    </source>
</evidence>
<feature type="domain" description="Zn(2)-C6 fungal-type" evidence="5">
    <location>
        <begin position="14"/>
        <end position="49"/>
    </location>
</feature>
<dbReference type="InterPro" id="IPR036770">
    <property type="entry name" value="Ankyrin_rpt-contain_sf"/>
</dbReference>
<protein>
    <recommendedName>
        <fullName evidence="5">Zn(2)-C6 fungal-type domain-containing protein</fullName>
    </recommendedName>
</protein>
<dbReference type="PROSITE" id="PS50048">
    <property type="entry name" value="ZN2_CY6_FUNGAL_2"/>
    <property type="match status" value="1"/>
</dbReference>
<name>A0AA39R7D3_9LECA</name>
<keyword evidence="7" id="KW-1185">Reference proteome</keyword>
<evidence type="ECO:0000259" key="5">
    <source>
        <dbReference type="PROSITE" id="PS50048"/>
    </source>
</evidence>
<dbReference type="AlphaFoldDB" id="A0AA39R7D3"/>
<dbReference type="PANTHER" id="PTHR24171">
    <property type="entry name" value="ANKYRIN REPEAT DOMAIN-CONTAINING PROTEIN 39-RELATED"/>
    <property type="match status" value="1"/>
</dbReference>
<dbReference type="SMART" id="SM00248">
    <property type="entry name" value="ANK"/>
    <property type="match status" value="7"/>
</dbReference>
<dbReference type="CDD" id="cd00067">
    <property type="entry name" value="GAL4"/>
    <property type="match status" value="1"/>
</dbReference>
<dbReference type="GO" id="GO:0008270">
    <property type="term" value="F:zinc ion binding"/>
    <property type="evidence" value="ECO:0007669"/>
    <property type="project" value="InterPro"/>
</dbReference>
<feature type="repeat" description="ANK" evidence="4">
    <location>
        <begin position="447"/>
        <end position="479"/>
    </location>
</feature>
<dbReference type="PROSITE" id="PS50088">
    <property type="entry name" value="ANK_REPEAT"/>
    <property type="match status" value="4"/>
</dbReference>
<dbReference type="EMBL" id="JAFEKC020000002">
    <property type="protein sequence ID" value="KAK0516198.1"/>
    <property type="molecule type" value="Genomic_DNA"/>
</dbReference>
<dbReference type="PROSITE" id="PS50297">
    <property type="entry name" value="ANK_REP_REGION"/>
    <property type="match status" value="4"/>
</dbReference>
<evidence type="ECO:0000256" key="4">
    <source>
        <dbReference type="PROSITE-ProRule" id="PRU00023"/>
    </source>
</evidence>
<keyword evidence="2 4" id="KW-0040">ANK repeat</keyword>
<dbReference type="Proteomes" id="UP001166286">
    <property type="component" value="Unassembled WGS sequence"/>
</dbReference>
<dbReference type="InterPro" id="IPR001138">
    <property type="entry name" value="Zn2Cys6_DnaBD"/>
</dbReference>
<accession>A0AA39R7D3</accession>
<feature type="repeat" description="ANK" evidence="4">
    <location>
        <begin position="513"/>
        <end position="545"/>
    </location>
</feature>
<feature type="repeat" description="ANK" evidence="4">
    <location>
        <begin position="411"/>
        <end position="446"/>
    </location>
</feature>
<gene>
    <name evidence="6" type="ORF">JMJ35_000801</name>
</gene>
<evidence type="ECO:0000256" key="2">
    <source>
        <dbReference type="ARBA" id="ARBA00023043"/>
    </source>
</evidence>
<proteinExistence type="predicted"/>
<evidence type="ECO:0000256" key="3">
    <source>
        <dbReference type="ARBA" id="ARBA00023242"/>
    </source>
</evidence>
<dbReference type="GO" id="GO:0000981">
    <property type="term" value="F:DNA-binding transcription factor activity, RNA polymerase II-specific"/>
    <property type="evidence" value="ECO:0007669"/>
    <property type="project" value="InterPro"/>
</dbReference>
<dbReference type="Pfam" id="PF12796">
    <property type="entry name" value="Ank_2"/>
    <property type="match status" value="2"/>
</dbReference>
<dbReference type="SUPFAM" id="SSF48403">
    <property type="entry name" value="Ankyrin repeat"/>
    <property type="match status" value="1"/>
</dbReference>
<organism evidence="6 7">
    <name type="scientific">Cladonia borealis</name>
    <dbReference type="NCBI Taxonomy" id="184061"/>
    <lineage>
        <taxon>Eukaryota</taxon>
        <taxon>Fungi</taxon>
        <taxon>Dikarya</taxon>
        <taxon>Ascomycota</taxon>
        <taxon>Pezizomycotina</taxon>
        <taxon>Lecanoromycetes</taxon>
        <taxon>OSLEUM clade</taxon>
        <taxon>Lecanoromycetidae</taxon>
        <taxon>Lecanorales</taxon>
        <taxon>Lecanorineae</taxon>
        <taxon>Cladoniaceae</taxon>
        <taxon>Cladonia</taxon>
    </lineage>
</organism>
<feature type="repeat" description="ANK" evidence="4">
    <location>
        <begin position="375"/>
        <end position="410"/>
    </location>
</feature>
<evidence type="ECO:0000256" key="1">
    <source>
        <dbReference type="ARBA" id="ARBA00022737"/>
    </source>
</evidence>
<keyword evidence="1" id="KW-0677">Repeat</keyword>
<keyword evidence="3" id="KW-0539">Nucleus</keyword>